<evidence type="ECO:0000313" key="3">
    <source>
        <dbReference type="Proteomes" id="UP000324222"/>
    </source>
</evidence>
<sequence length="342" mass="37708">MPTALPPPTAHRHSPVKAAAGGGEGGGRRGREEARRVARSNTSREEGMGAGILDHRIREQQIPLFPPVPSKASPGCVIVKTVKAAVVRRFGGYWCVCVPFTCLQGVDQQSHGVGHLVGYSLSYASFRRELWPPPPRRFSKEPDRKPCCVAKASIQRRFALPPQLFSKGTEMISRTQQLVRFGTQLKHSEPAAGNGLTWACPAWRACGSRGEQEHGDRCHRSTSASEPPGAETQRNRISAGDRRGTLVQRSPAARHTTVQTPLGEGCPTPHVSRITEEHRPETQRCCPATSPPLTPRHPPSQPTTTVGTKARLDMRKKQIQYISLRDKGTVVESIRIPWRQRY</sequence>
<organism evidence="2 3">
    <name type="scientific">Portunus trituberculatus</name>
    <name type="common">Swimming crab</name>
    <name type="synonym">Neptunus trituberculatus</name>
    <dbReference type="NCBI Taxonomy" id="210409"/>
    <lineage>
        <taxon>Eukaryota</taxon>
        <taxon>Metazoa</taxon>
        <taxon>Ecdysozoa</taxon>
        <taxon>Arthropoda</taxon>
        <taxon>Crustacea</taxon>
        <taxon>Multicrustacea</taxon>
        <taxon>Malacostraca</taxon>
        <taxon>Eumalacostraca</taxon>
        <taxon>Eucarida</taxon>
        <taxon>Decapoda</taxon>
        <taxon>Pleocyemata</taxon>
        <taxon>Brachyura</taxon>
        <taxon>Eubrachyura</taxon>
        <taxon>Portunoidea</taxon>
        <taxon>Portunidae</taxon>
        <taxon>Portuninae</taxon>
        <taxon>Portunus</taxon>
    </lineage>
</organism>
<keyword evidence="3" id="KW-1185">Reference proteome</keyword>
<protein>
    <submittedName>
        <fullName evidence="2">Uncharacterized protein</fullName>
    </submittedName>
</protein>
<comment type="caution">
    <text evidence="2">The sequence shown here is derived from an EMBL/GenBank/DDBJ whole genome shotgun (WGS) entry which is preliminary data.</text>
</comment>
<feature type="compositionally biased region" description="Basic and acidic residues" evidence="1">
    <location>
        <begin position="273"/>
        <end position="282"/>
    </location>
</feature>
<dbReference type="AlphaFoldDB" id="A0A5B7GFU9"/>
<accession>A0A5B7GFU9</accession>
<reference evidence="2 3" key="1">
    <citation type="submission" date="2019-05" db="EMBL/GenBank/DDBJ databases">
        <title>Another draft genome of Portunus trituberculatus and its Hox gene families provides insights of decapod evolution.</title>
        <authorList>
            <person name="Jeong J.-H."/>
            <person name="Song I."/>
            <person name="Kim S."/>
            <person name="Choi T."/>
            <person name="Kim D."/>
            <person name="Ryu S."/>
            <person name="Kim W."/>
        </authorList>
    </citation>
    <scope>NUCLEOTIDE SEQUENCE [LARGE SCALE GENOMIC DNA]</scope>
    <source>
        <tissue evidence="2">Muscle</tissue>
    </source>
</reference>
<feature type="compositionally biased region" description="Basic and acidic residues" evidence="1">
    <location>
        <begin position="26"/>
        <end position="49"/>
    </location>
</feature>
<name>A0A5B7GFU9_PORTR</name>
<feature type="compositionally biased region" description="Pro residues" evidence="1">
    <location>
        <begin position="289"/>
        <end position="301"/>
    </location>
</feature>
<evidence type="ECO:0000256" key="1">
    <source>
        <dbReference type="SAM" id="MobiDB-lite"/>
    </source>
</evidence>
<dbReference type="EMBL" id="VSRR010013792">
    <property type="protein sequence ID" value="MPC56233.1"/>
    <property type="molecule type" value="Genomic_DNA"/>
</dbReference>
<feature type="region of interest" description="Disordered" evidence="1">
    <location>
        <begin position="211"/>
        <end position="307"/>
    </location>
</feature>
<dbReference type="Proteomes" id="UP000324222">
    <property type="component" value="Unassembled WGS sequence"/>
</dbReference>
<gene>
    <name evidence="2" type="ORF">E2C01_050186</name>
</gene>
<proteinExistence type="predicted"/>
<feature type="region of interest" description="Disordered" evidence="1">
    <location>
        <begin position="1"/>
        <end position="49"/>
    </location>
</feature>
<evidence type="ECO:0000313" key="2">
    <source>
        <dbReference type="EMBL" id="MPC56233.1"/>
    </source>
</evidence>